<evidence type="ECO:0000259" key="2">
    <source>
        <dbReference type="Pfam" id="PF04909"/>
    </source>
</evidence>
<evidence type="ECO:0000256" key="1">
    <source>
        <dbReference type="ARBA" id="ARBA00023239"/>
    </source>
</evidence>
<dbReference type="PANTHER" id="PTHR21240:SF28">
    <property type="entry name" value="ISO-OROTATE DECARBOXYLASE (EUROFUNG)"/>
    <property type="match status" value="1"/>
</dbReference>
<accession>A0A1T5A491</accession>
<keyword evidence="1" id="KW-0456">Lyase</keyword>
<protein>
    <submittedName>
        <fullName evidence="3">Amidohydrolase</fullName>
    </submittedName>
</protein>
<dbReference type="InterPro" id="IPR006680">
    <property type="entry name" value="Amidohydro-rel"/>
</dbReference>
<organism evidence="3 4">
    <name type="scientific">Rhizorhabdus histidinilytica</name>
    <dbReference type="NCBI Taxonomy" id="439228"/>
    <lineage>
        <taxon>Bacteria</taxon>
        <taxon>Pseudomonadati</taxon>
        <taxon>Pseudomonadota</taxon>
        <taxon>Alphaproteobacteria</taxon>
        <taxon>Sphingomonadales</taxon>
        <taxon>Sphingomonadaceae</taxon>
        <taxon>Rhizorhabdus</taxon>
    </lineage>
</organism>
<dbReference type="GO" id="GO:0016831">
    <property type="term" value="F:carboxy-lyase activity"/>
    <property type="evidence" value="ECO:0007669"/>
    <property type="project" value="InterPro"/>
</dbReference>
<dbReference type="OrthoDB" id="9799024at2"/>
<dbReference type="SUPFAM" id="SSF51556">
    <property type="entry name" value="Metallo-dependent hydrolases"/>
    <property type="match status" value="1"/>
</dbReference>
<dbReference type="PANTHER" id="PTHR21240">
    <property type="entry name" value="2-AMINO-3-CARBOXYLMUCONATE-6-SEMIALDEHYDE DECARBOXYLASE"/>
    <property type="match status" value="1"/>
</dbReference>
<dbReference type="RefSeq" id="WP_079646503.1">
    <property type="nucleotide sequence ID" value="NZ_FUYM01000001.1"/>
</dbReference>
<dbReference type="GO" id="GO:0016787">
    <property type="term" value="F:hydrolase activity"/>
    <property type="evidence" value="ECO:0007669"/>
    <property type="project" value="UniProtKB-KW"/>
</dbReference>
<gene>
    <name evidence="3" type="ORF">SAMN06295920_101577</name>
</gene>
<dbReference type="GO" id="GO:0005737">
    <property type="term" value="C:cytoplasm"/>
    <property type="evidence" value="ECO:0007669"/>
    <property type="project" value="TreeGrafter"/>
</dbReference>
<evidence type="ECO:0000313" key="3">
    <source>
        <dbReference type="EMBL" id="SKB29851.1"/>
    </source>
</evidence>
<dbReference type="InterPro" id="IPR032465">
    <property type="entry name" value="ACMSD"/>
</dbReference>
<dbReference type="AlphaFoldDB" id="A0A1T5A491"/>
<proteinExistence type="predicted"/>
<dbReference type="Pfam" id="PF04909">
    <property type="entry name" value="Amidohydro_2"/>
    <property type="match status" value="1"/>
</dbReference>
<dbReference type="Gene3D" id="3.20.20.140">
    <property type="entry name" value="Metal-dependent hydrolases"/>
    <property type="match status" value="1"/>
</dbReference>
<reference evidence="4" key="1">
    <citation type="submission" date="2017-02" db="EMBL/GenBank/DDBJ databases">
        <authorList>
            <person name="Varghese N."/>
            <person name="Submissions S."/>
        </authorList>
    </citation>
    <scope>NUCLEOTIDE SEQUENCE [LARGE SCALE GENOMIC DNA]</scope>
    <source>
        <strain evidence="4">UM2</strain>
    </source>
</reference>
<sequence>MSSQAQLKPADRTPLYSGPIFDADTHFWETDEAWTRYLPRDAAEKYGISFKTGDDGDFAMYVGPRKVEISADHLFEDGRVPAPGKLHEWLRAMKEGKAEIDLHVPKTADMMEPAARVAKLDGWDVRSSILFIGNMITAISFLDDPRYAYPVLNAYNGWMYDQWKYNYDDRIYTAPIVTLDDVDEACKQLRGVIEKGAKLILMPMGPYNGKAPAHPDHDPFWAIANEAGIRVVFHVSEAIYMKHHMAVWGEPVQQSRIKQTAFVWMHGYSERPVVETLSSFIFWNFFARFPNVKLLSAENGAEWVPAMLTKMDKCRGIAKNGFWPGGQLKDRPSRIFAEHVSVVAYPEDDLRSIVEQVGTADWLLMGSDYPHAEGVEEPRIFADEACRGLSARDTRKIMFENGMRFMGLPY</sequence>
<dbReference type="Proteomes" id="UP000189818">
    <property type="component" value="Unassembled WGS sequence"/>
</dbReference>
<dbReference type="InterPro" id="IPR032466">
    <property type="entry name" value="Metal_Hydrolase"/>
</dbReference>
<keyword evidence="4" id="KW-1185">Reference proteome</keyword>
<keyword evidence="3" id="KW-0378">Hydrolase</keyword>
<evidence type="ECO:0000313" key="4">
    <source>
        <dbReference type="Proteomes" id="UP000189818"/>
    </source>
</evidence>
<name>A0A1T5A491_9SPHN</name>
<dbReference type="EMBL" id="FUYM01000001">
    <property type="protein sequence ID" value="SKB29851.1"/>
    <property type="molecule type" value="Genomic_DNA"/>
</dbReference>
<dbReference type="GO" id="GO:0019748">
    <property type="term" value="P:secondary metabolic process"/>
    <property type="evidence" value="ECO:0007669"/>
    <property type="project" value="TreeGrafter"/>
</dbReference>
<feature type="domain" description="Amidohydrolase-related" evidence="2">
    <location>
        <begin position="143"/>
        <end position="407"/>
    </location>
</feature>
<dbReference type="STRING" id="439228.SAMN06295920_101577"/>